<keyword evidence="2" id="KW-0808">Transferase</keyword>
<dbReference type="InterPro" id="IPR016181">
    <property type="entry name" value="Acyl_CoA_acyltransferase"/>
</dbReference>
<dbReference type="Proteomes" id="UP000317982">
    <property type="component" value="Unassembled WGS sequence"/>
</dbReference>
<dbReference type="AlphaFoldDB" id="A0A545AP99"/>
<name>A0A545AP99_9ACTN</name>
<dbReference type="InterPro" id="IPR051531">
    <property type="entry name" value="N-acetyltransferase"/>
</dbReference>
<dbReference type="GO" id="GO:0016747">
    <property type="term" value="F:acyltransferase activity, transferring groups other than amino-acyl groups"/>
    <property type="evidence" value="ECO:0007669"/>
    <property type="project" value="InterPro"/>
</dbReference>
<dbReference type="PROSITE" id="PS51186">
    <property type="entry name" value="GNAT"/>
    <property type="match status" value="1"/>
</dbReference>
<accession>A0A545AP99</accession>
<sequence>MVTSFRVVSTARLALTVPGESDVPDLYELYADPQVWAADPLARHGSVEQTLGMVVRWRSGWAHDGLGMWVARTPGGELVGIGGCFVRYDVAWNLGYRLRPAFWGRGLAQEIVREAVAAAAELRPDLPMTAYLLEGNLRSQRATERAGLRPVWRGPDAGNPDPRAIRLLYADRDLTASEIAVLTDD</sequence>
<dbReference type="PANTHER" id="PTHR43792">
    <property type="entry name" value="GNAT FAMILY, PUTATIVE (AFU_ORTHOLOGUE AFUA_3G00765)-RELATED-RELATED"/>
    <property type="match status" value="1"/>
</dbReference>
<gene>
    <name evidence="2" type="ORF">FL583_20090</name>
</gene>
<comment type="caution">
    <text evidence="2">The sequence shown here is derived from an EMBL/GenBank/DDBJ whole genome shotgun (WGS) entry which is preliminary data.</text>
</comment>
<evidence type="ECO:0000313" key="3">
    <source>
        <dbReference type="Proteomes" id="UP000317982"/>
    </source>
</evidence>
<keyword evidence="3" id="KW-1185">Reference proteome</keyword>
<organism evidence="2 3">
    <name type="scientific">Cryptosporangium phraense</name>
    <dbReference type="NCBI Taxonomy" id="2593070"/>
    <lineage>
        <taxon>Bacteria</taxon>
        <taxon>Bacillati</taxon>
        <taxon>Actinomycetota</taxon>
        <taxon>Actinomycetes</taxon>
        <taxon>Cryptosporangiales</taxon>
        <taxon>Cryptosporangiaceae</taxon>
        <taxon>Cryptosporangium</taxon>
    </lineage>
</organism>
<dbReference type="EMBL" id="VIRS01000014">
    <property type="protein sequence ID" value="TQS43152.1"/>
    <property type="molecule type" value="Genomic_DNA"/>
</dbReference>
<dbReference type="InterPro" id="IPR000182">
    <property type="entry name" value="GNAT_dom"/>
</dbReference>
<evidence type="ECO:0000259" key="1">
    <source>
        <dbReference type="PROSITE" id="PS51186"/>
    </source>
</evidence>
<dbReference type="Gene3D" id="3.40.630.30">
    <property type="match status" value="1"/>
</dbReference>
<dbReference type="Pfam" id="PF13302">
    <property type="entry name" value="Acetyltransf_3"/>
    <property type="match status" value="1"/>
</dbReference>
<dbReference type="RefSeq" id="WP_142706237.1">
    <property type="nucleotide sequence ID" value="NZ_VIRS01000014.1"/>
</dbReference>
<dbReference type="OrthoDB" id="3533156at2"/>
<protein>
    <submittedName>
        <fullName evidence="2">GNAT family N-acetyltransferase</fullName>
    </submittedName>
</protein>
<evidence type="ECO:0000313" key="2">
    <source>
        <dbReference type="EMBL" id="TQS43152.1"/>
    </source>
</evidence>
<feature type="domain" description="N-acetyltransferase" evidence="1">
    <location>
        <begin position="13"/>
        <end position="172"/>
    </location>
</feature>
<proteinExistence type="predicted"/>
<dbReference type="PANTHER" id="PTHR43792:SF1">
    <property type="entry name" value="N-ACETYLTRANSFERASE DOMAIN-CONTAINING PROTEIN"/>
    <property type="match status" value="1"/>
</dbReference>
<dbReference type="SUPFAM" id="SSF55729">
    <property type="entry name" value="Acyl-CoA N-acyltransferases (Nat)"/>
    <property type="match status" value="1"/>
</dbReference>
<reference evidence="2 3" key="1">
    <citation type="submission" date="2019-07" db="EMBL/GenBank/DDBJ databases">
        <title>Cryptosporangium phraense sp. nov., isolated from plant litter.</title>
        <authorList>
            <person name="Suriyachadkun C."/>
        </authorList>
    </citation>
    <scope>NUCLEOTIDE SEQUENCE [LARGE SCALE GENOMIC DNA]</scope>
    <source>
        <strain evidence="2 3">A-T 5661</strain>
    </source>
</reference>
<dbReference type="InParanoid" id="A0A545AP99"/>